<organism evidence="1 2">
    <name type="scientific">Salicibibacter cibarius</name>
    <dbReference type="NCBI Taxonomy" id="2743000"/>
    <lineage>
        <taxon>Bacteria</taxon>
        <taxon>Bacillati</taxon>
        <taxon>Bacillota</taxon>
        <taxon>Bacilli</taxon>
        <taxon>Bacillales</taxon>
        <taxon>Bacillaceae</taxon>
        <taxon>Salicibibacter</taxon>
    </lineage>
</organism>
<proteinExistence type="predicted"/>
<evidence type="ECO:0000313" key="1">
    <source>
        <dbReference type="EMBL" id="QQK75423.1"/>
    </source>
</evidence>
<dbReference type="KEGG" id="scia:HUG15_07400"/>
<reference evidence="1 2" key="1">
    <citation type="submission" date="2020-06" db="EMBL/GenBank/DDBJ databases">
        <title>Genomic analysis of Salicibibacter sp. NKC5-3.</title>
        <authorList>
            <person name="Oh Y.J."/>
        </authorList>
    </citation>
    <scope>NUCLEOTIDE SEQUENCE [LARGE SCALE GENOMIC DNA]</scope>
    <source>
        <strain evidence="1 2">NKC5-3</strain>
    </source>
</reference>
<protein>
    <submittedName>
        <fullName evidence="1">Uncharacterized protein</fullName>
    </submittedName>
</protein>
<dbReference type="AlphaFoldDB" id="A0A7T7CB25"/>
<accession>A0A7T7CB25</accession>
<dbReference type="Proteomes" id="UP000595823">
    <property type="component" value="Chromosome"/>
</dbReference>
<evidence type="ECO:0000313" key="2">
    <source>
        <dbReference type="Proteomes" id="UP000595823"/>
    </source>
</evidence>
<name>A0A7T7CB25_9BACI</name>
<sequence>MEVVWKPMLTGRIIAFATRVIFSEFELTIMVRRDILELTEMVKQETGGEQM</sequence>
<keyword evidence="2" id="KW-1185">Reference proteome</keyword>
<gene>
    <name evidence="1" type="ORF">HUG15_07400</name>
</gene>
<dbReference type="EMBL" id="CP054705">
    <property type="protein sequence ID" value="QQK75423.1"/>
    <property type="molecule type" value="Genomic_DNA"/>
</dbReference>